<evidence type="ECO:0000313" key="2">
    <source>
        <dbReference type="Proteomes" id="UP001596060"/>
    </source>
</evidence>
<dbReference type="RefSeq" id="WP_068078902.1">
    <property type="nucleotide sequence ID" value="NZ_JBHSLU010000069.1"/>
</dbReference>
<dbReference type="Gene3D" id="3.30.565.10">
    <property type="entry name" value="Histidine kinase-like ATPase, C-terminal domain"/>
    <property type="match status" value="1"/>
</dbReference>
<dbReference type="GO" id="GO:0005524">
    <property type="term" value="F:ATP binding"/>
    <property type="evidence" value="ECO:0007669"/>
    <property type="project" value="UniProtKB-KW"/>
</dbReference>
<comment type="caution">
    <text evidence="1">The sequence shown here is derived from an EMBL/GenBank/DDBJ whole genome shotgun (WGS) entry which is preliminary data.</text>
</comment>
<keyword evidence="2" id="KW-1185">Reference proteome</keyword>
<keyword evidence="1" id="KW-0378">Hydrolase</keyword>
<dbReference type="GO" id="GO:0016787">
    <property type="term" value="F:hydrolase activity"/>
    <property type="evidence" value="ECO:0007669"/>
    <property type="project" value="UniProtKB-KW"/>
</dbReference>
<accession>A0ABW0P5Z9</accession>
<sequence>MLVAQARENNVVSFGGEAEDFGVADIGVILEMLSTTLYTDKPRAVSREVLCNAFDAHFAAGREDLPVDITIDEQQIEIRDYGHGIARDQIGPVYCTFAGSTKIHDETQTGGHGVGAKSPFSITDLFTVISRYDGTLSTFSLFTTDRVPQYRYVGGRPCEDEGISVIIPLKTPNLGSTMRFHMLRVAEDAGMKIRINGELFDFTTSMLFENDDIRITTRKSHRDAVDILYGRVIYPFQHAVDPALDALYKDLSLMAERLRGRSGSITISIKAPPSSLSTALSRESLSYTDRSIQNLSAQFRAALGGLGVAQAKASTLFLAANKITNWCQLVAMRTSRAGFTLPVTNDASVDLFLGLELENWAARINDAAGVINLAKATKSQIAWRHLKSFTKKPQLFHARKLAKLLGPLTRELRVVKPTTSAYDATRYAYLTGGNVAESRRLAPDVVHNILTRTSLVTIAPSLAAIERERKGEGLYLIVSRKQRAQAEALLAGITKLGYTYAAIAEPEIVRAPRMPREARRAAEAREWPALITSRTSWGSRHGGEHTYKVSGRRMEPAAYLPLAFTGEGVNLPSGCGKIRLEDCLEAIAGGKVAFVRQMGQLKDASKDDIPEMATVIEGYLDDMQKRIGEDAFFLAVKISQAAVGTAYHDLYHNPDAEKSLYGAAAYFPAVVASRMFPSATAVPSSADILKLIAIRQVIALFKDGKCRLDKVLNSHSEKVRETIAATAAVQMAAFQRVALIFREAKPATAKLRTEVEVLDRRISGQNLSLKVAFKMLNLNEYIPDILDAALTKTPSEIADDARARLETVESTLRRMLTIQDTSHAA</sequence>
<proteinExistence type="predicted"/>
<dbReference type="EMBL" id="JBHSLU010000069">
    <property type="protein sequence ID" value="MFC5507768.1"/>
    <property type="molecule type" value="Genomic_DNA"/>
</dbReference>
<dbReference type="InterPro" id="IPR036890">
    <property type="entry name" value="HATPase_C_sf"/>
</dbReference>
<evidence type="ECO:0000313" key="1">
    <source>
        <dbReference type="EMBL" id="MFC5507768.1"/>
    </source>
</evidence>
<dbReference type="Pfam" id="PF13589">
    <property type="entry name" value="HATPase_c_3"/>
    <property type="match status" value="1"/>
</dbReference>
<name>A0ABW0P5Z9_9HYPH</name>
<keyword evidence="1" id="KW-0547">Nucleotide-binding</keyword>
<dbReference type="SUPFAM" id="SSF55874">
    <property type="entry name" value="ATPase domain of HSP90 chaperone/DNA topoisomerase II/histidine kinase"/>
    <property type="match status" value="1"/>
</dbReference>
<reference evidence="2" key="1">
    <citation type="journal article" date="2019" name="Int. J. Syst. Evol. Microbiol.">
        <title>The Global Catalogue of Microorganisms (GCM) 10K type strain sequencing project: providing services to taxonomists for standard genome sequencing and annotation.</title>
        <authorList>
            <consortium name="The Broad Institute Genomics Platform"/>
            <consortium name="The Broad Institute Genome Sequencing Center for Infectious Disease"/>
            <person name="Wu L."/>
            <person name="Ma J."/>
        </authorList>
    </citation>
    <scope>NUCLEOTIDE SEQUENCE [LARGE SCALE GENOMIC DNA]</scope>
    <source>
        <strain evidence="2">CCUG 43117</strain>
    </source>
</reference>
<protein>
    <submittedName>
        <fullName evidence="1">ATP-binding protein</fullName>
    </submittedName>
</protein>
<gene>
    <name evidence="1" type="ORF">ACFPN9_21205</name>
</gene>
<organism evidence="1 2">
    <name type="scientific">Bosea massiliensis</name>
    <dbReference type="NCBI Taxonomy" id="151419"/>
    <lineage>
        <taxon>Bacteria</taxon>
        <taxon>Pseudomonadati</taxon>
        <taxon>Pseudomonadota</taxon>
        <taxon>Alphaproteobacteria</taxon>
        <taxon>Hyphomicrobiales</taxon>
        <taxon>Boseaceae</taxon>
        <taxon>Bosea</taxon>
    </lineage>
</organism>
<keyword evidence="1" id="KW-0067">ATP-binding</keyword>
<dbReference type="Proteomes" id="UP001596060">
    <property type="component" value="Unassembled WGS sequence"/>
</dbReference>